<evidence type="ECO:0000313" key="1">
    <source>
        <dbReference type="EMBL" id="CUH59898.1"/>
    </source>
</evidence>
<accession>A0A0N7LT73</accession>
<dbReference type="AlphaFoldDB" id="A0A0N7LT73"/>
<dbReference type="Proteomes" id="UP000051298">
    <property type="component" value="Unassembled WGS sequence"/>
</dbReference>
<sequence>MQIKTVKGEFVTVMVTPYQTARGRLVSFVPQSNSATIDVNGQLIRGECLSSIHDASDVVPQLACA</sequence>
<proteinExistence type="predicted"/>
<organism evidence="1 2">
    <name type="scientific">Thalassobacter stenotrophicus</name>
    <dbReference type="NCBI Taxonomy" id="266809"/>
    <lineage>
        <taxon>Bacteria</taxon>
        <taxon>Pseudomonadati</taxon>
        <taxon>Pseudomonadota</taxon>
        <taxon>Alphaproteobacteria</taxon>
        <taxon>Rhodobacterales</taxon>
        <taxon>Roseobacteraceae</taxon>
        <taxon>Thalassobacter</taxon>
    </lineage>
</organism>
<reference evidence="1 2" key="1">
    <citation type="submission" date="2015-09" db="EMBL/GenBank/DDBJ databases">
        <authorList>
            <consortium name="Swine Surveillance"/>
        </authorList>
    </citation>
    <scope>NUCLEOTIDE SEQUENCE [LARGE SCALE GENOMIC DNA]</scope>
    <source>
        <strain evidence="1 2">CECT 5294</strain>
    </source>
</reference>
<name>A0A0N7LT73_9RHOB</name>
<gene>
    <name evidence="1" type="ORF">THS5294_01187</name>
</gene>
<evidence type="ECO:0000313" key="2">
    <source>
        <dbReference type="Proteomes" id="UP000051298"/>
    </source>
</evidence>
<protein>
    <submittedName>
        <fullName evidence="1">Uncharacterized protein</fullName>
    </submittedName>
</protein>
<dbReference type="EMBL" id="CYRX01000011">
    <property type="protein sequence ID" value="CUH59898.1"/>
    <property type="molecule type" value="Genomic_DNA"/>
</dbReference>